<dbReference type="PROSITE" id="PS50865">
    <property type="entry name" value="ZF_MYND_2"/>
    <property type="match status" value="1"/>
</dbReference>
<protein>
    <recommendedName>
        <fullName evidence="5">MYND-type domain-containing protein</fullName>
    </recommendedName>
</protein>
<keyword evidence="7" id="KW-1185">Reference proteome</keyword>
<dbReference type="AlphaFoldDB" id="A0A0D7A4J8"/>
<reference evidence="6 7" key="1">
    <citation type="journal article" date="2015" name="Fungal Genet. Biol.">
        <title>Evolution of novel wood decay mechanisms in Agaricales revealed by the genome sequences of Fistulina hepatica and Cylindrobasidium torrendii.</title>
        <authorList>
            <person name="Floudas D."/>
            <person name="Held B.W."/>
            <person name="Riley R."/>
            <person name="Nagy L.G."/>
            <person name="Koehler G."/>
            <person name="Ransdell A.S."/>
            <person name="Younus H."/>
            <person name="Chow J."/>
            <person name="Chiniquy J."/>
            <person name="Lipzen A."/>
            <person name="Tritt A."/>
            <person name="Sun H."/>
            <person name="Haridas S."/>
            <person name="LaButti K."/>
            <person name="Ohm R.A."/>
            <person name="Kues U."/>
            <person name="Blanchette R.A."/>
            <person name="Grigoriev I.V."/>
            <person name="Minto R.E."/>
            <person name="Hibbett D.S."/>
        </authorList>
    </citation>
    <scope>NUCLEOTIDE SEQUENCE [LARGE SCALE GENOMIC DNA]</scope>
    <source>
        <strain evidence="6 7">ATCC 64428</strain>
    </source>
</reference>
<dbReference type="GO" id="GO:0008270">
    <property type="term" value="F:zinc ion binding"/>
    <property type="evidence" value="ECO:0007669"/>
    <property type="project" value="UniProtKB-KW"/>
</dbReference>
<dbReference type="InterPro" id="IPR002893">
    <property type="entry name" value="Znf_MYND"/>
</dbReference>
<sequence>MPGSLHTGLFDFELSNVERNSILSDTLRFLCGGPRTADTVCIAVLLCVIETSPFRFQEILNPTPAFSELARKEFKGTLEACLSFINAPSTPEHVQAALRRLAAPCHCNMFRPAVKASHNGGPVLLKIFRQISGTESNIFFFVFRFAHNVLYGMPHHAQSRQCNVHSTRKFPDLKWRYADLYDALSPRGPDALVHAVSLWMDNLRMRDAVDFDGLGAIVSFVKYLFTRHDYTRAAIIQNGRFWCTFLAKFRAFVDICLKEPGRLLKSNLVLPSRKKDIGIVFNNIFDFFSRVTDTCLTDGKGRRPSTPILQAVFREITYFNSTLQLLLSDVVTTKLVMTAIIHVHFCIPTEGDRLRSLNPSIVKQFLGPSAVCAARKGFDGRIEYLAISRLLDCLFYFQACARPGCPKRDNLWTCAGCKAVKYCSCECQKTHWRGEFSNNGSHATRHKHSCHLLGRVHKHYRTSHVESHEDIETSISLFQQLVVSDEKLMIPADLKVIFDALLVVVEGHGATFNLRLMDRWPM</sequence>
<keyword evidence="3" id="KW-0862">Zinc</keyword>
<keyword evidence="1" id="KW-0479">Metal-binding</keyword>
<dbReference type="OrthoDB" id="341421at2759"/>
<proteinExistence type="predicted"/>
<evidence type="ECO:0000313" key="7">
    <source>
        <dbReference type="Proteomes" id="UP000054144"/>
    </source>
</evidence>
<evidence type="ECO:0000256" key="2">
    <source>
        <dbReference type="ARBA" id="ARBA00022771"/>
    </source>
</evidence>
<feature type="domain" description="MYND-type" evidence="5">
    <location>
        <begin position="402"/>
        <end position="450"/>
    </location>
</feature>
<dbReference type="EMBL" id="KN882059">
    <property type="protein sequence ID" value="KIY45294.1"/>
    <property type="molecule type" value="Genomic_DNA"/>
</dbReference>
<dbReference type="Proteomes" id="UP000054144">
    <property type="component" value="Unassembled WGS sequence"/>
</dbReference>
<organism evidence="6 7">
    <name type="scientific">Fistulina hepatica ATCC 64428</name>
    <dbReference type="NCBI Taxonomy" id="1128425"/>
    <lineage>
        <taxon>Eukaryota</taxon>
        <taxon>Fungi</taxon>
        <taxon>Dikarya</taxon>
        <taxon>Basidiomycota</taxon>
        <taxon>Agaricomycotina</taxon>
        <taxon>Agaricomycetes</taxon>
        <taxon>Agaricomycetidae</taxon>
        <taxon>Agaricales</taxon>
        <taxon>Fistulinaceae</taxon>
        <taxon>Fistulina</taxon>
    </lineage>
</organism>
<dbReference type="Gene3D" id="6.10.140.2220">
    <property type="match status" value="1"/>
</dbReference>
<evidence type="ECO:0000259" key="5">
    <source>
        <dbReference type="PROSITE" id="PS50865"/>
    </source>
</evidence>
<evidence type="ECO:0000256" key="3">
    <source>
        <dbReference type="ARBA" id="ARBA00022833"/>
    </source>
</evidence>
<keyword evidence="2 4" id="KW-0863">Zinc-finger</keyword>
<evidence type="ECO:0000313" key="6">
    <source>
        <dbReference type="EMBL" id="KIY45294.1"/>
    </source>
</evidence>
<name>A0A0D7A4J8_9AGAR</name>
<evidence type="ECO:0000256" key="1">
    <source>
        <dbReference type="ARBA" id="ARBA00022723"/>
    </source>
</evidence>
<accession>A0A0D7A4J8</accession>
<gene>
    <name evidence="6" type="ORF">FISHEDRAFT_76787</name>
</gene>
<evidence type="ECO:0000256" key="4">
    <source>
        <dbReference type="PROSITE-ProRule" id="PRU00134"/>
    </source>
</evidence>